<accession>A0A5C4RPC1</accession>
<gene>
    <name evidence="2" type="ORF">E1B00_13845</name>
</gene>
<dbReference type="PANTHER" id="PTHR37953:SF1">
    <property type="entry name" value="UPF0127 PROTEIN MJ1496"/>
    <property type="match status" value="1"/>
</dbReference>
<dbReference type="AlphaFoldDB" id="A0A5C4RPC1"/>
<comment type="caution">
    <text evidence="2">The sequence shown here is derived from an EMBL/GenBank/DDBJ whole genome shotgun (WGS) entry which is preliminary data.</text>
</comment>
<feature type="signal peptide" evidence="1">
    <location>
        <begin position="1"/>
        <end position="20"/>
    </location>
</feature>
<keyword evidence="3" id="KW-1185">Reference proteome</keyword>
<evidence type="ECO:0000256" key="1">
    <source>
        <dbReference type="SAM" id="SignalP"/>
    </source>
</evidence>
<reference evidence="2 3" key="1">
    <citation type="submission" date="2019-03" db="EMBL/GenBank/DDBJ databases">
        <title>Arenimonas daejeonensis sp. nov., isolated from compost.</title>
        <authorList>
            <person name="Jeon C.O."/>
        </authorList>
    </citation>
    <scope>NUCLEOTIDE SEQUENCE [LARGE SCALE GENOMIC DNA]</scope>
    <source>
        <strain evidence="2 3">R29</strain>
    </source>
</reference>
<evidence type="ECO:0000313" key="2">
    <source>
        <dbReference type="EMBL" id="TNJ32794.1"/>
    </source>
</evidence>
<dbReference type="Pfam" id="PF02643">
    <property type="entry name" value="DUF192"/>
    <property type="match status" value="1"/>
</dbReference>
<name>A0A5C4RPC1_9GAMM</name>
<dbReference type="InterPro" id="IPR038695">
    <property type="entry name" value="Saro_0823-like_sf"/>
</dbReference>
<sequence>MRPTVSISALLLTTALAGCASSQPWVELKGQRYTVEVADTHEERARGLMFRDRLDRGTGMLFVHDVEQPLAYWMKNTRIPLDILYFDQNRKLVSVSRGVPPCSLGDRCPNYPSRGAALYVLELNAGAASEIDVRPGDELRIGPGIAERGAP</sequence>
<dbReference type="PROSITE" id="PS51257">
    <property type="entry name" value="PROKAR_LIPOPROTEIN"/>
    <property type="match status" value="1"/>
</dbReference>
<proteinExistence type="predicted"/>
<dbReference type="RefSeq" id="WP_139449812.1">
    <property type="nucleotide sequence ID" value="NZ_SMDR01000004.1"/>
</dbReference>
<evidence type="ECO:0000313" key="3">
    <source>
        <dbReference type="Proteomes" id="UP000305760"/>
    </source>
</evidence>
<dbReference type="PANTHER" id="PTHR37953">
    <property type="entry name" value="UPF0127 PROTEIN MJ1496"/>
    <property type="match status" value="1"/>
</dbReference>
<dbReference type="InterPro" id="IPR003795">
    <property type="entry name" value="DUF192"/>
</dbReference>
<organism evidence="2 3">
    <name type="scientific">Arenimonas terrae</name>
    <dbReference type="NCBI Taxonomy" id="2546226"/>
    <lineage>
        <taxon>Bacteria</taxon>
        <taxon>Pseudomonadati</taxon>
        <taxon>Pseudomonadota</taxon>
        <taxon>Gammaproteobacteria</taxon>
        <taxon>Lysobacterales</taxon>
        <taxon>Lysobacteraceae</taxon>
        <taxon>Arenimonas</taxon>
    </lineage>
</organism>
<protein>
    <submittedName>
        <fullName evidence="2">DUF192 domain-containing protein</fullName>
    </submittedName>
</protein>
<dbReference type="Gene3D" id="2.60.120.1140">
    <property type="entry name" value="Protein of unknown function DUF192"/>
    <property type="match status" value="1"/>
</dbReference>
<dbReference type="Proteomes" id="UP000305760">
    <property type="component" value="Unassembled WGS sequence"/>
</dbReference>
<dbReference type="OrthoDB" id="5526466at2"/>
<feature type="chain" id="PRO_5023111960" evidence="1">
    <location>
        <begin position="21"/>
        <end position="151"/>
    </location>
</feature>
<keyword evidence="1" id="KW-0732">Signal</keyword>
<dbReference type="EMBL" id="SMDR01000004">
    <property type="protein sequence ID" value="TNJ32794.1"/>
    <property type="molecule type" value="Genomic_DNA"/>
</dbReference>